<evidence type="ECO:0000313" key="2">
    <source>
        <dbReference type="EMBL" id="ATX70668.1"/>
    </source>
</evidence>
<keyword evidence="1" id="KW-0812">Transmembrane</keyword>
<dbReference type="RefSeq" id="WP_100254229.1">
    <property type="nucleotide sequence ID" value="NZ_CP015819.1"/>
</dbReference>
<keyword evidence="1" id="KW-0472">Membrane</keyword>
<reference evidence="2 3" key="1">
    <citation type="submission" date="2017-11" db="EMBL/GenBank/DDBJ databases">
        <title>Complete genome sequence of Spiroplasma clarkii CN-5 (DSM 19994).</title>
        <authorList>
            <person name="Tsai Y.-M."/>
            <person name="Chang A."/>
            <person name="Lo W.-S."/>
            <person name="Kuo C.-H."/>
        </authorList>
    </citation>
    <scope>NUCLEOTIDE SEQUENCE [LARGE SCALE GENOMIC DNA]</scope>
    <source>
        <strain evidence="2 3">CN-5</strain>
    </source>
</reference>
<accession>A0A2K8KG65</accession>
<sequence length="143" mass="16003">MFNSIDIVLENQEWLKIAMEESQKLIIDLKKINANLEEAIAYVQENNSAFSLEYNKQLAEYENADDLTSLLAYDKEANKWEKGGNAFSLAFAAGRTLAKTGSLILKALYGTVTAKTWITPTLAGVAIGITQILTWVLSYYWLT</sequence>
<dbReference type="Proteomes" id="UP000231179">
    <property type="component" value="Chromosome"/>
</dbReference>
<organism evidence="2 3">
    <name type="scientific">Spiroplasma clarkii</name>
    <dbReference type="NCBI Taxonomy" id="2139"/>
    <lineage>
        <taxon>Bacteria</taxon>
        <taxon>Bacillati</taxon>
        <taxon>Mycoplasmatota</taxon>
        <taxon>Mollicutes</taxon>
        <taxon>Entomoplasmatales</taxon>
        <taxon>Spiroplasmataceae</taxon>
        <taxon>Spiroplasma</taxon>
    </lineage>
</organism>
<protein>
    <submittedName>
        <fullName evidence="2">Uncharacterized protein</fullName>
    </submittedName>
</protein>
<name>A0A2K8KG65_9MOLU</name>
<dbReference type="AlphaFoldDB" id="A0A2K8KG65"/>
<feature type="transmembrane region" description="Helical" evidence="1">
    <location>
        <begin position="122"/>
        <end position="142"/>
    </location>
</feature>
<keyword evidence="1" id="KW-1133">Transmembrane helix</keyword>
<gene>
    <name evidence="2" type="ORF">SCLAR_v1c03380</name>
</gene>
<proteinExistence type="predicted"/>
<keyword evidence="3" id="KW-1185">Reference proteome</keyword>
<dbReference type="EMBL" id="CP024870">
    <property type="protein sequence ID" value="ATX70668.1"/>
    <property type="molecule type" value="Genomic_DNA"/>
</dbReference>
<evidence type="ECO:0000256" key="1">
    <source>
        <dbReference type="SAM" id="Phobius"/>
    </source>
</evidence>
<evidence type="ECO:0000313" key="3">
    <source>
        <dbReference type="Proteomes" id="UP000231179"/>
    </source>
</evidence>